<evidence type="ECO:0000259" key="10">
    <source>
        <dbReference type="PROSITE" id="PS50023"/>
    </source>
</evidence>
<feature type="region of interest" description="Disordered" evidence="9">
    <location>
        <begin position="111"/>
        <end position="136"/>
    </location>
</feature>
<feature type="domain" description="LIM zinc-binding" evidence="10">
    <location>
        <begin position="1"/>
        <end position="49"/>
    </location>
</feature>
<evidence type="ECO:0000256" key="7">
    <source>
        <dbReference type="ARBA" id="ARBA00023242"/>
    </source>
</evidence>
<sequence>MVMRAKDMVYHLSCFNCVACGALLSKGDVFGMRDGLVYCRPHYDGVCFDENCEDDLNSVYRCQELHGEVESPSQYYNGGPVQKGRPRKRKVNQASSEDMQVQTMRMANTALGKTRELSSSPRARPPRSALSPARRRCQFIPGPSAAANERKMHRLTRGRPAPRDRGAVRARGRWLRGRLGRPAGPAGIILLVRSRNAGSRSRESGPLGATLDPINRGALNGPRSRRMICHPSAPLTVCLPAWSL</sequence>
<dbReference type="Gene3D" id="2.10.110.10">
    <property type="entry name" value="Cysteine Rich Protein"/>
    <property type="match status" value="1"/>
</dbReference>
<evidence type="ECO:0000313" key="11">
    <source>
        <dbReference type="EMBL" id="GBP86768.1"/>
    </source>
</evidence>
<protein>
    <recommendedName>
        <fullName evidence="10">LIM zinc-binding domain-containing protein</fullName>
    </recommendedName>
</protein>
<dbReference type="GO" id="GO:0005634">
    <property type="term" value="C:nucleus"/>
    <property type="evidence" value="ECO:0007669"/>
    <property type="project" value="UniProtKB-SubCell"/>
</dbReference>
<dbReference type="GO" id="GO:0030182">
    <property type="term" value="P:neuron differentiation"/>
    <property type="evidence" value="ECO:0007669"/>
    <property type="project" value="TreeGrafter"/>
</dbReference>
<dbReference type="AlphaFoldDB" id="A0A4C1ZG47"/>
<dbReference type="Pfam" id="PF00412">
    <property type="entry name" value="LIM"/>
    <property type="match status" value="1"/>
</dbReference>
<keyword evidence="12" id="KW-1185">Reference proteome</keyword>
<evidence type="ECO:0000256" key="3">
    <source>
        <dbReference type="ARBA" id="ARBA00022833"/>
    </source>
</evidence>
<feature type="region of interest" description="Disordered" evidence="9">
    <location>
        <begin position="197"/>
        <end position="216"/>
    </location>
</feature>
<comment type="caution">
    <text evidence="11">The sequence shown here is derived from an EMBL/GenBank/DDBJ whole genome shotgun (WGS) entry which is preliminary data.</text>
</comment>
<dbReference type="GO" id="GO:0000977">
    <property type="term" value="F:RNA polymerase II transcription regulatory region sequence-specific DNA binding"/>
    <property type="evidence" value="ECO:0007669"/>
    <property type="project" value="TreeGrafter"/>
</dbReference>
<dbReference type="GO" id="GO:0046872">
    <property type="term" value="F:metal ion binding"/>
    <property type="evidence" value="ECO:0007669"/>
    <property type="project" value="UniProtKB-KW"/>
</dbReference>
<dbReference type="STRING" id="151549.A0A4C1ZG47"/>
<keyword evidence="5" id="KW-0238">DNA-binding</keyword>
<dbReference type="SMART" id="SM00132">
    <property type="entry name" value="LIM"/>
    <property type="match status" value="1"/>
</dbReference>
<comment type="subcellular location">
    <subcellularLocation>
        <location evidence="1">Nucleus</location>
    </subcellularLocation>
</comment>
<gene>
    <name evidence="11" type="ORF">EVAR_66677_1</name>
</gene>
<dbReference type="PANTHER" id="PTHR24208">
    <property type="entry name" value="LIM/HOMEOBOX PROTEIN LHX"/>
    <property type="match status" value="1"/>
</dbReference>
<dbReference type="PROSITE" id="PS50023">
    <property type="entry name" value="LIM_DOMAIN_2"/>
    <property type="match status" value="1"/>
</dbReference>
<dbReference type="Proteomes" id="UP000299102">
    <property type="component" value="Unassembled WGS sequence"/>
</dbReference>
<evidence type="ECO:0000313" key="12">
    <source>
        <dbReference type="Proteomes" id="UP000299102"/>
    </source>
</evidence>
<keyword evidence="3 8" id="KW-0862">Zinc</keyword>
<keyword evidence="7" id="KW-0539">Nucleus</keyword>
<evidence type="ECO:0000256" key="9">
    <source>
        <dbReference type="SAM" id="MobiDB-lite"/>
    </source>
</evidence>
<organism evidence="11 12">
    <name type="scientific">Eumeta variegata</name>
    <name type="common">Bagworm moth</name>
    <name type="synonym">Eumeta japonica</name>
    <dbReference type="NCBI Taxonomy" id="151549"/>
    <lineage>
        <taxon>Eukaryota</taxon>
        <taxon>Metazoa</taxon>
        <taxon>Ecdysozoa</taxon>
        <taxon>Arthropoda</taxon>
        <taxon>Hexapoda</taxon>
        <taxon>Insecta</taxon>
        <taxon>Pterygota</taxon>
        <taxon>Neoptera</taxon>
        <taxon>Endopterygota</taxon>
        <taxon>Lepidoptera</taxon>
        <taxon>Glossata</taxon>
        <taxon>Ditrysia</taxon>
        <taxon>Tineoidea</taxon>
        <taxon>Psychidae</taxon>
        <taxon>Oiketicinae</taxon>
        <taxon>Eumeta</taxon>
    </lineage>
</organism>
<dbReference type="EMBL" id="BGZK01001815">
    <property type="protein sequence ID" value="GBP86768.1"/>
    <property type="molecule type" value="Genomic_DNA"/>
</dbReference>
<evidence type="ECO:0000256" key="2">
    <source>
        <dbReference type="ARBA" id="ARBA00022723"/>
    </source>
</evidence>
<feature type="region of interest" description="Disordered" evidence="9">
    <location>
        <begin position="73"/>
        <end position="99"/>
    </location>
</feature>
<keyword evidence="4 8" id="KW-0440">LIM domain</keyword>
<evidence type="ECO:0000256" key="8">
    <source>
        <dbReference type="PROSITE-ProRule" id="PRU00125"/>
    </source>
</evidence>
<evidence type="ECO:0000256" key="6">
    <source>
        <dbReference type="ARBA" id="ARBA00023155"/>
    </source>
</evidence>
<dbReference type="OrthoDB" id="9990008at2759"/>
<proteinExistence type="predicted"/>
<keyword evidence="6" id="KW-0371">Homeobox</keyword>
<accession>A0A4C1ZG47</accession>
<dbReference type="InterPro" id="IPR050453">
    <property type="entry name" value="LIM_Homeobox_TF"/>
</dbReference>
<reference evidence="11 12" key="1">
    <citation type="journal article" date="2019" name="Commun. Biol.">
        <title>The bagworm genome reveals a unique fibroin gene that provides high tensile strength.</title>
        <authorList>
            <person name="Kono N."/>
            <person name="Nakamura H."/>
            <person name="Ohtoshi R."/>
            <person name="Tomita M."/>
            <person name="Numata K."/>
            <person name="Arakawa K."/>
        </authorList>
    </citation>
    <scope>NUCLEOTIDE SEQUENCE [LARGE SCALE GENOMIC DNA]</scope>
</reference>
<evidence type="ECO:0000256" key="4">
    <source>
        <dbReference type="ARBA" id="ARBA00023038"/>
    </source>
</evidence>
<evidence type="ECO:0000256" key="1">
    <source>
        <dbReference type="ARBA" id="ARBA00004123"/>
    </source>
</evidence>
<dbReference type="InterPro" id="IPR001781">
    <property type="entry name" value="Znf_LIM"/>
</dbReference>
<name>A0A4C1ZG47_EUMVA</name>
<keyword evidence="2 8" id="KW-0479">Metal-binding</keyword>
<dbReference type="PANTHER" id="PTHR24208:SF168">
    <property type="entry name" value="PROTEIN APTEROUS"/>
    <property type="match status" value="1"/>
</dbReference>
<feature type="compositionally biased region" description="Low complexity" evidence="9">
    <location>
        <begin position="117"/>
        <end position="132"/>
    </location>
</feature>
<dbReference type="GO" id="GO:0000981">
    <property type="term" value="F:DNA-binding transcription factor activity, RNA polymerase II-specific"/>
    <property type="evidence" value="ECO:0007669"/>
    <property type="project" value="TreeGrafter"/>
</dbReference>
<evidence type="ECO:0000256" key="5">
    <source>
        <dbReference type="ARBA" id="ARBA00023125"/>
    </source>
</evidence>